<sequence>MLTRLTVIFLLFIGTNTAIASDWETDFSTAKEKAKDSGKDIVLVFQGSDWCAPCIKMEKEIWDNPDFRKLAEKDFILLKADFPRKKKNRLPEKQRKHNGELAEKYNPNGHFPLAVIMDENGNVKGKTGYEKVSPDKFYAKLKAF</sequence>
<organism evidence="5 6">
    <name type="scientific">Fulvitalea axinellae</name>
    <dbReference type="NCBI Taxonomy" id="1182444"/>
    <lineage>
        <taxon>Bacteria</taxon>
        <taxon>Pseudomonadati</taxon>
        <taxon>Bacteroidota</taxon>
        <taxon>Cytophagia</taxon>
        <taxon>Cytophagales</taxon>
        <taxon>Persicobacteraceae</taxon>
        <taxon>Fulvitalea</taxon>
    </lineage>
</organism>
<dbReference type="Gene3D" id="3.40.30.10">
    <property type="entry name" value="Glutaredoxin"/>
    <property type="match status" value="1"/>
</dbReference>
<proteinExistence type="predicted"/>
<protein>
    <submittedName>
        <fullName evidence="5">Thioredoxin</fullName>
    </submittedName>
</protein>
<dbReference type="Proteomes" id="UP001348817">
    <property type="component" value="Plasmid pFA1"/>
</dbReference>
<dbReference type="Pfam" id="PF13899">
    <property type="entry name" value="Thioredoxin_7"/>
    <property type="match status" value="1"/>
</dbReference>
<name>A0AAU9CU28_9BACT</name>
<evidence type="ECO:0000313" key="6">
    <source>
        <dbReference type="Proteomes" id="UP001348817"/>
    </source>
</evidence>
<feature type="signal peptide" evidence="3">
    <location>
        <begin position="1"/>
        <end position="20"/>
    </location>
</feature>
<feature type="domain" description="Thioredoxin" evidence="4">
    <location>
        <begin position="11"/>
        <end position="144"/>
    </location>
</feature>
<dbReference type="SUPFAM" id="SSF52833">
    <property type="entry name" value="Thioredoxin-like"/>
    <property type="match status" value="1"/>
</dbReference>
<evidence type="ECO:0000256" key="1">
    <source>
        <dbReference type="ARBA" id="ARBA00022729"/>
    </source>
</evidence>
<dbReference type="KEGG" id="fax:FUAX_39190"/>
<evidence type="ECO:0000256" key="2">
    <source>
        <dbReference type="SAM" id="MobiDB-lite"/>
    </source>
</evidence>
<reference evidence="5 6" key="1">
    <citation type="submission" date="2021-12" db="EMBL/GenBank/DDBJ databases">
        <title>Genome sequencing of bacteria with rrn-lacking chromosome and rrn-plasmid.</title>
        <authorList>
            <person name="Anda M."/>
            <person name="Iwasaki W."/>
        </authorList>
    </citation>
    <scope>NUCLEOTIDE SEQUENCE [LARGE SCALE GENOMIC DNA]</scope>
    <source>
        <strain evidence="5 6">DSM 100852</strain>
        <plasmid evidence="5 6">pFA1</plasmid>
    </source>
</reference>
<keyword evidence="6" id="KW-1185">Reference proteome</keyword>
<feature type="compositionally biased region" description="Basic and acidic residues" evidence="2">
    <location>
        <begin position="89"/>
        <end position="103"/>
    </location>
</feature>
<evidence type="ECO:0000256" key="3">
    <source>
        <dbReference type="SAM" id="SignalP"/>
    </source>
</evidence>
<dbReference type="RefSeq" id="WP_338394979.1">
    <property type="nucleotide sequence ID" value="NZ_AP025315.1"/>
</dbReference>
<dbReference type="PANTHER" id="PTHR15337:SF11">
    <property type="entry name" value="THIOREDOXIN DOMAIN-CONTAINING PROTEIN"/>
    <property type="match status" value="1"/>
</dbReference>
<dbReference type="PANTHER" id="PTHR15337">
    <property type="entry name" value="ANTERIOR GRADIENT PROTEIN-RELATED"/>
    <property type="match status" value="1"/>
</dbReference>
<dbReference type="AlphaFoldDB" id="A0AAU9CU28"/>
<evidence type="ECO:0000313" key="5">
    <source>
        <dbReference type="EMBL" id="BDD11487.1"/>
    </source>
</evidence>
<dbReference type="EMBL" id="AP025315">
    <property type="protein sequence ID" value="BDD11487.1"/>
    <property type="molecule type" value="Genomic_DNA"/>
</dbReference>
<accession>A0AAU9CU28</accession>
<feature type="chain" id="PRO_5043381233" evidence="3">
    <location>
        <begin position="21"/>
        <end position="144"/>
    </location>
</feature>
<gene>
    <name evidence="5" type="ORF">FUAX_39190</name>
</gene>
<feature type="region of interest" description="Disordered" evidence="2">
    <location>
        <begin position="87"/>
        <end position="106"/>
    </location>
</feature>
<geneLocation type="plasmid" evidence="5 6">
    <name>pFA1</name>
</geneLocation>
<keyword evidence="5" id="KW-0614">Plasmid</keyword>
<evidence type="ECO:0000259" key="4">
    <source>
        <dbReference type="PROSITE" id="PS51352"/>
    </source>
</evidence>
<keyword evidence="1 3" id="KW-0732">Signal</keyword>
<dbReference type="InterPro" id="IPR013766">
    <property type="entry name" value="Thioredoxin_domain"/>
</dbReference>
<dbReference type="InterPro" id="IPR036249">
    <property type="entry name" value="Thioredoxin-like_sf"/>
</dbReference>
<dbReference type="InterPro" id="IPR051099">
    <property type="entry name" value="AGR/TXD"/>
</dbReference>
<dbReference type="PROSITE" id="PS51352">
    <property type="entry name" value="THIOREDOXIN_2"/>
    <property type="match status" value="1"/>
</dbReference>